<feature type="compositionally biased region" description="Pro residues" evidence="1">
    <location>
        <begin position="34"/>
        <end position="43"/>
    </location>
</feature>
<organism evidence="2 3">
    <name type="scientific">Oryza meyeriana var. granulata</name>
    <dbReference type="NCBI Taxonomy" id="110450"/>
    <lineage>
        <taxon>Eukaryota</taxon>
        <taxon>Viridiplantae</taxon>
        <taxon>Streptophyta</taxon>
        <taxon>Embryophyta</taxon>
        <taxon>Tracheophyta</taxon>
        <taxon>Spermatophyta</taxon>
        <taxon>Magnoliopsida</taxon>
        <taxon>Liliopsida</taxon>
        <taxon>Poales</taxon>
        <taxon>Poaceae</taxon>
        <taxon>BOP clade</taxon>
        <taxon>Oryzoideae</taxon>
        <taxon>Oryzeae</taxon>
        <taxon>Oryzinae</taxon>
        <taxon>Oryza</taxon>
        <taxon>Oryza meyeriana</taxon>
    </lineage>
</organism>
<dbReference type="EMBL" id="SPHZ02000002">
    <property type="protein sequence ID" value="KAF0929967.1"/>
    <property type="molecule type" value="Genomic_DNA"/>
</dbReference>
<dbReference type="AlphaFoldDB" id="A0A6G1EZ89"/>
<evidence type="ECO:0000313" key="3">
    <source>
        <dbReference type="Proteomes" id="UP000479710"/>
    </source>
</evidence>
<name>A0A6G1EZ89_9ORYZ</name>
<sequence>MHMSASRFSPPPRASEYSQAHADTGDSGAHSRSPPRPPAPASPTPRLGNPNPQLRARPPARSPRRSPPREQGEEGSQPSLQVRAAAVR</sequence>
<protein>
    <submittedName>
        <fullName evidence="2">Uncharacterized protein</fullName>
    </submittedName>
</protein>
<proteinExistence type="predicted"/>
<evidence type="ECO:0000313" key="2">
    <source>
        <dbReference type="EMBL" id="KAF0929967.1"/>
    </source>
</evidence>
<gene>
    <name evidence="2" type="ORF">E2562_027096</name>
</gene>
<reference evidence="2 3" key="1">
    <citation type="submission" date="2019-11" db="EMBL/GenBank/DDBJ databases">
        <title>Whole genome sequence of Oryza granulata.</title>
        <authorList>
            <person name="Li W."/>
        </authorList>
    </citation>
    <scope>NUCLEOTIDE SEQUENCE [LARGE SCALE GENOMIC DNA]</scope>
    <source>
        <strain evidence="3">cv. Menghai</strain>
        <tissue evidence="2">Leaf</tissue>
    </source>
</reference>
<evidence type="ECO:0000256" key="1">
    <source>
        <dbReference type="SAM" id="MobiDB-lite"/>
    </source>
</evidence>
<dbReference type="Proteomes" id="UP000479710">
    <property type="component" value="Unassembled WGS sequence"/>
</dbReference>
<comment type="caution">
    <text evidence="2">The sequence shown here is derived from an EMBL/GenBank/DDBJ whole genome shotgun (WGS) entry which is preliminary data.</text>
</comment>
<accession>A0A6G1EZ89</accession>
<keyword evidence="3" id="KW-1185">Reference proteome</keyword>
<feature type="region of interest" description="Disordered" evidence="1">
    <location>
        <begin position="1"/>
        <end position="88"/>
    </location>
</feature>